<evidence type="ECO:0000259" key="7">
    <source>
        <dbReference type="Pfam" id="PF00551"/>
    </source>
</evidence>
<feature type="site" description="Raises pKa of active site His" evidence="6">
    <location>
        <position position="161"/>
    </location>
</feature>
<proteinExistence type="inferred from homology"/>
<dbReference type="PROSITE" id="PS00373">
    <property type="entry name" value="GART"/>
    <property type="match status" value="1"/>
</dbReference>
<evidence type="ECO:0000256" key="4">
    <source>
        <dbReference type="ARBA" id="ARBA00038440"/>
    </source>
</evidence>
<comment type="pathway">
    <text evidence="1 6">Purine metabolism; IMP biosynthesis via de novo pathway; N(2)-formyl-N(1)-(5-phospho-D-ribosyl)glycinamide from N(1)-(5-phospho-D-ribosyl)glycinamide (10-formyl THF route): step 1/1.</text>
</comment>
<dbReference type="InterPro" id="IPR002376">
    <property type="entry name" value="Formyl_transf_N"/>
</dbReference>
<comment type="function">
    <text evidence="6">Catalyzes the transfer of a formyl group from 10-formyltetrahydrofolate to 5-phospho-ribosyl-glycinamide (GAR), producing 5-phospho-ribosyl-N-formylglycinamide (FGAR) and tetrahydrofolate.</text>
</comment>
<name>A0A399FAQ4_9DEIN</name>
<dbReference type="UniPathway" id="UPA00074">
    <property type="reaction ID" value="UER00126"/>
</dbReference>
<dbReference type="GO" id="GO:0006189">
    <property type="term" value="P:'de novo' IMP biosynthetic process"/>
    <property type="evidence" value="ECO:0007669"/>
    <property type="project" value="UniProtKB-UniRule"/>
</dbReference>
<gene>
    <name evidence="6 8" type="primary">purN</name>
    <name evidence="8" type="ORF">Mgrana_01780</name>
</gene>
<dbReference type="SUPFAM" id="SSF53328">
    <property type="entry name" value="Formyltransferase"/>
    <property type="match status" value="1"/>
</dbReference>
<evidence type="ECO:0000313" key="9">
    <source>
        <dbReference type="Proteomes" id="UP000266178"/>
    </source>
</evidence>
<dbReference type="PANTHER" id="PTHR43369">
    <property type="entry name" value="PHOSPHORIBOSYLGLYCINAMIDE FORMYLTRANSFERASE"/>
    <property type="match status" value="1"/>
</dbReference>
<protein>
    <recommendedName>
        <fullName evidence="6">Phosphoribosylglycinamide formyltransferase</fullName>
        <ecNumber evidence="6">2.1.2.2</ecNumber>
    </recommendedName>
    <alternativeName>
        <fullName evidence="6">5'-phosphoribosylglycinamide transformylase</fullName>
    </alternativeName>
    <alternativeName>
        <fullName evidence="6">GAR transformylase</fullName>
        <shortName evidence="6">GART</shortName>
    </alternativeName>
</protein>
<keyword evidence="2 6" id="KW-0808">Transferase</keyword>
<accession>A0A399FAQ4</accession>
<feature type="active site" description="Proton donor" evidence="6">
    <location>
        <position position="125"/>
    </location>
</feature>
<dbReference type="PANTHER" id="PTHR43369:SF2">
    <property type="entry name" value="PHOSPHORIBOSYLGLYCINAMIDE FORMYLTRANSFERASE"/>
    <property type="match status" value="1"/>
</dbReference>
<dbReference type="NCBIfam" id="TIGR00639">
    <property type="entry name" value="PurN"/>
    <property type="match status" value="1"/>
</dbReference>
<dbReference type="InterPro" id="IPR004607">
    <property type="entry name" value="GART"/>
</dbReference>
<dbReference type="InterPro" id="IPR001555">
    <property type="entry name" value="GART_AS"/>
</dbReference>
<evidence type="ECO:0000256" key="6">
    <source>
        <dbReference type="HAMAP-Rule" id="MF_01930"/>
    </source>
</evidence>
<sequence length="207" mass="22895">MSYFPLPRPARIAVMASGRGSNLEALLKAFPHDNPLGHIVLVLSDQREALALQKAVEAEVEAEYVPWPKSRDQGVAYQTGREQFEQVAGQLLHDHRIDLILLAGFMRLLSPAFVQAWQGRILNIHPSLLPQFPGLHAQRQALEAGVSESGCTVHFVDAGMDTGPIVLQRRVPVLPGDTEETLAARILEQEHQAYPEAVRMLLAGDFR</sequence>
<dbReference type="EC" id="2.1.2.2" evidence="6"/>
<evidence type="ECO:0000256" key="1">
    <source>
        <dbReference type="ARBA" id="ARBA00005054"/>
    </source>
</evidence>
<comment type="similarity">
    <text evidence="4 6">Belongs to the GART family.</text>
</comment>
<dbReference type="AlphaFoldDB" id="A0A399FAQ4"/>
<feature type="binding site" evidence="6">
    <location>
        <position position="81"/>
    </location>
    <ligand>
        <name>(6R)-10-formyltetrahydrofolate</name>
        <dbReference type="ChEBI" id="CHEBI:195366"/>
    </ligand>
</feature>
<dbReference type="GO" id="GO:0004644">
    <property type="term" value="F:phosphoribosylglycinamide formyltransferase activity"/>
    <property type="evidence" value="ECO:0007669"/>
    <property type="project" value="UniProtKB-UniRule"/>
</dbReference>
<evidence type="ECO:0000313" key="8">
    <source>
        <dbReference type="EMBL" id="RIH92349.1"/>
    </source>
</evidence>
<dbReference type="RefSeq" id="WP_119357265.1">
    <property type="nucleotide sequence ID" value="NZ_BJXM01000008.1"/>
</dbReference>
<dbReference type="OrthoDB" id="9806170at2"/>
<comment type="caution">
    <text evidence="8">The sequence shown here is derived from an EMBL/GenBank/DDBJ whole genome shotgun (WGS) entry which is preliminary data.</text>
</comment>
<feature type="binding site" evidence="6">
    <location>
        <begin position="20"/>
        <end position="22"/>
    </location>
    <ligand>
        <name>N(1)-(5-phospho-beta-D-ribosyl)glycinamide</name>
        <dbReference type="ChEBI" id="CHEBI:143788"/>
    </ligand>
</feature>
<dbReference type="CDD" id="cd08645">
    <property type="entry name" value="FMT_core_GART"/>
    <property type="match status" value="1"/>
</dbReference>
<feature type="binding site" evidence="6">
    <location>
        <begin position="106"/>
        <end position="109"/>
    </location>
    <ligand>
        <name>(6R)-10-formyltetrahydrofolate</name>
        <dbReference type="ChEBI" id="CHEBI:195366"/>
    </ligand>
</feature>
<comment type="catalytic activity">
    <reaction evidence="5 6">
        <text>N(1)-(5-phospho-beta-D-ribosyl)glycinamide + (6R)-10-formyltetrahydrofolate = N(2)-formyl-N(1)-(5-phospho-beta-D-ribosyl)glycinamide + (6S)-5,6,7,8-tetrahydrofolate + H(+)</text>
        <dbReference type="Rhea" id="RHEA:15053"/>
        <dbReference type="ChEBI" id="CHEBI:15378"/>
        <dbReference type="ChEBI" id="CHEBI:57453"/>
        <dbReference type="ChEBI" id="CHEBI:143788"/>
        <dbReference type="ChEBI" id="CHEBI:147286"/>
        <dbReference type="ChEBI" id="CHEBI:195366"/>
        <dbReference type="EC" id="2.1.2.2"/>
    </reaction>
</comment>
<evidence type="ECO:0000256" key="2">
    <source>
        <dbReference type="ARBA" id="ARBA00022679"/>
    </source>
</evidence>
<dbReference type="Gene3D" id="3.40.50.170">
    <property type="entry name" value="Formyl transferase, N-terminal domain"/>
    <property type="match status" value="1"/>
</dbReference>
<organism evidence="8 9">
    <name type="scientific">Meiothermus granaticius NBRC 107808</name>
    <dbReference type="NCBI Taxonomy" id="1227551"/>
    <lineage>
        <taxon>Bacteria</taxon>
        <taxon>Thermotogati</taxon>
        <taxon>Deinococcota</taxon>
        <taxon>Deinococci</taxon>
        <taxon>Thermales</taxon>
        <taxon>Thermaceae</taxon>
        <taxon>Meiothermus</taxon>
    </lineage>
</organism>
<reference evidence="8 9" key="1">
    <citation type="submission" date="2018-08" db="EMBL/GenBank/DDBJ databases">
        <title>Meiothermus granaticius genome AF-68 sequencing project.</title>
        <authorList>
            <person name="Da Costa M.S."/>
            <person name="Albuquerque L."/>
            <person name="Raposo P."/>
            <person name="Froufe H.J.C."/>
            <person name="Barroso C.S."/>
            <person name="Egas C."/>
        </authorList>
    </citation>
    <scope>NUCLEOTIDE SEQUENCE [LARGE SCALE GENOMIC DNA]</scope>
    <source>
        <strain evidence="8 9">AF-68</strain>
    </source>
</reference>
<dbReference type="Pfam" id="PF00551">
    <property type="entry name" value="Formyl_trans_N"/>
    <property type="match status" value="1"/>
</dbReference>
<keyword evidence="3 6" id="KW-0658">Purine biosynthesis</keyword>
<dbReference type="Proteomes" id="UP000266178">
    <property type="component" value="Unassembled WGS sequence"/>
</dbReference>
<dbReference type="InterPro" id="IPR036477">
    <property type="entry name" value="Formyl_transf_N_sf"/>
</dbReference>
<feature type="domain" description="Formyl transferase N-terminal" evidence="7">
    <location>
        <begin position="11"/>
        <end position="198"/>
    </location>
</feature>
<dbReference type="GO" id="GO:0005737">
    <property type="term" value="C:cytoplasm"/>
    <property type="evidence" value="ECO:0007669"/>
    <property type="project" value="TreeGrafter"/>
</dbReference>
<keyword evidence="9" id="KW-1185">Reference proteome</keyword>
<evidence type="ECO:0000256" key="5">
    <source>
        <dbReference type="ARBA" id="ARBA00047664"/>
    </source>
</evidence>
<evidence type="ECO:0000256" key="3">
    <source>
        <dbReference type="ARBA" id="ARBA00022755"/>
    </source>
</evidence>
<dbReference type="HAMAP" id="MF_01930">
    <property type="entry name" value="PurN"/>
    <property type="match status" value="1"/>
</dbReference>
<dbReference type="EMBL" id="QWLB01000021">
    <property type="protein sequence ID" value="RIH92349.1"/>
    <property type="molecule type" value="Genomic_DNA"/>
</dbReference>
<feature type="binding site" evidence="6">
    <location>
        <position position="123"/>
    </location>
    <ligand>
        <name>(6R)-10-formyltetrahydrofolate</name>
        <dbReference type="ChEBI" id="CHEBI:195366"/>
    </ligand>
</feature>